<dbReference type="Proteomes" id="UP000289856">
    <property type="component" value="Chromosome"/>
</dbReference>
<reference evidence="1 2" key="1">
    <citation type="submission" date="2019-01" db="EMBL/GenBank/DDBJ databases">
        <title>Complete genome sequence of Cohnella hallensis HS21 isolated from Korean fir (Abies koreana) rhizospheric soil.</title>
        <authorList>
            <person name="Jiang L."/>
            <person name="Kang S.W."/>
            <person name="Kim S."/>
            <person name="Jung J."/>
            <person name="Kim C.Y."/>
            <person name="Kim D.H."/>
            <person name="Kim S.W."/>
            <person name="Lee J."/>
        </authorList>
    </citation>
    <scope>NUCLEOTIDE SEQUENCE [LARGE SCALE GENOMIC DNA]</scope>
    <source>
        <strain evidence="1 2">HS21</strain>
    </source>
</reference>
<dbReference type="InterPro" id="IPR008767">
    <property type="entry name" value="Phage_SPP1_head-tail_adaptor"/>
</dbReference>
<dbReference type="InterPro" id="IPR038666">
    <property type="entry name" value="SSP1_head-tail_sf"/>
</dbReference>
<dbReference type="NCBIfam" id="TIGR01563">
    <property type="entry name" value="gp16_SPP1"/>
    <property type="match status" value="1"/>
</dbReference>
<dbReference type="Gene3D" id="2.40.10.270">
    <property type="entry name" value="Bacteriophage SPP1 head-tail adaptor protein"/>
    <property type="match status" value="1"/>
</dbReference>
<dbReference type="EMBL" id="AP019400">
    <property type="protein sequence ID" value="BBI32483.1"/>
    <property type="molecule type" value="Genomic_DNA"/>
</dbReference>
<name>A0A3T1D2Z5_9BACL</name>
<dbReference type="RefSeq" id="WP_130607047.1">
    <property type="nucleotide sequence ID" value="NZ_AP019400.1"/>
</dbReference>
<dbReference type="KEGG" id="cohn:KCTCHS21_18820"/>
<sequence>MLWNDEVDLIHVTHSNDSTVVVSETVKTVFANKKSVTRSEFYQGVANNLKPVAVFEVNSFEYEDEQKLRHEGSDYMIIRSYQITQDLLELTCQAYSDVETNLARLRDMVEVWHNTFKDNSMGEKSPFAELLYTLPAQIEYKGGGASELDGVIETTNTATITIQYREGVSSNMWIVIDGRRYDINHIEDPYNRHETLVLYVERVTP</sequence>
<protein>
    <recommendedName>
        <fullName evidence="3">Phage head-tail adapter protein</fullName>
    </recommendedName>
</protein>
<evidence type="ECO:0008006" key="3">
    <source>
        <dbReference type="Google" id="ProtNLM"/>
    </source>
</evidence>
<gene>
    <name evidence="1" type="ORF">KCTCHS21_18820</name>
</gene>
<dbReference type="AlphaFoldDB" id="A0A3T1D2Z5"/>
<proteinExistence type="predicted"/>
<dbReference type="Pfam" id="PF05521">
    <property type="entry name" value="Phage_HCP"/>
    <property type="match status" value="1"/>
</dbReference>
<evidence type="ECO:0000313" key="2">
    <source>
        <dbReference type="Proteomes" id="UP000289856"/>
    </source>
</evidence>
<accession>A0A3T1D2Z5</accession>
<dbReference type="OrthoDB" id="2051942at2"/>
<evidence type="ECO:0000313" key="1">
    <source>
        <dbReference type="EMBL" id="BBI32483.1"/>
    </source>
</evidence>
<keyword evidence="2" id="KW-1185">Reference proteome</keyword>
<organism evidence="1 2">
    <name type="scientific">Cohnella abietis</name>
    <dbReference type="NCBI Taxonomy" id="2507935"/>
    <lineage>
        <taxon>Bacteria</taxon>
        <taxon>Bacillati</taxon>
        <taxon>Bacillota</taxon>
        <taxon>Bacilli</taxon>
        <taxon>Bacillales</taxon>
        <taxon>Paenibacillaceae</taxon>
        <taxon>Cohnella</taxon>
    </lineage>
</organism>